<dbReference type="Proteomes" id="UP000037904">
    <property type="component" value="Unassembled WGS sequence"/>
</dbReference>
<dbReference type="AlphaFoldDB" id="A0A0M9ETM3"/>
<organism evidence="1 2">
    <name type="scientific">Fusarium langsethiae</name>
    <dbReference type="NCBI Taxonomy" id="179993"/>
    <lineage>
        <taxon>Eukaryota</taxon>
        <taxon>Fungi</taxon>
        <taxon>Dikarya</taxon>
        <taxon>Ascomycota</taxon>
        <taxon>Pezizomycotina</taxon>
        <taxon>Sordariomycetes</taxon>
        <taxon>Hypocreomycetidae</taxon>
        <taxon>Hypocreales</taxon>
        <taxon>Nectriaceae</taxon>
        <taxon>Fusarium</taxon>
    </lineage>
</organism>
<reference evidence="1 2" key="1">
    <citation type="submission" date="2015-04" db="EMBL/GenBank/DDBJ databases">
        <title>The draft genome sequence of Fusarium langsethiae, a T-2/HT-2 mycotoxin producer.</title>
        <authorList>
            <person name="Lysoe E."/>
            <person name="Divon H.H."/>
            <person name="Terzi V."/>
            <person name="Orru L."/>
            <person name="Lamontanara A."/>
            <person name="Kolseth A.-K."/>
            <person name="Frandsen R.J."/>
            <person name="Nielsen K."/>
            <person name="Thrane U."/>
        </authorList>
    </citation>
    <scope>NUCLEOTIDE SEQUENCE [LARGE SCALE GENOMIC DNA]</scope>
    <source>
        <strain evidence="1 2">Fl201059</strain>
    </source>
</reference>
<evidence type="ECO:0000313" key="2">
    <source>
        <dbReference type="Proteomes" id="UP000037904"/>
    </source>
</evidence>
<gene>
    <name evidence="1" type="ORF">FLAG1_07743</name>
</gene>
<accession>A0A0M9ETM3</accession>
<sequence>MCHIKYRDSKCPVCSEVKGLEVQIEKQECDAKDKKKCAKTKETKYDEITCGPCVQDQQDDDEGGYGYGSTKY</sequence>
<keyword evidence="2" id="KW-1185">Reference proteome</keyword>
<evidence type="ECO:0000313" key="1">
    <source>
        <dbReference type="EMBL" id="KPA39390.1"/>
    </source>
</evidence>
<dbReference type="EMBL" id="JXCE01000197">
    <property type="protein sequence ID" value="KPA39390.1"/>
    <property type="molecule type" value="Genomic_DNA"/>
</dbReference>
<name>A0A0M9ETM3_FUSLA</name>
<protein>
    <submittedName>
        <fullName evidence="1">Uncharacterized protein</fullName>
    </submittedName>
</protein>
<proteinExistence type="predicted"/>
<comment type="caution">
    <text evidence="1">The sequence shown here is derived from an EMBL/GenBank/DDBJ whole genome shotgun (WGS) entry which is preliminary data.</text>
</comment>